<dbReference type="PANTHER" id="PTHR43798">
    <property type="entry name" value="MONOACYLGLYCEROL LIPASE"/>
    <property type="match status" value="1"/>
</dbReference>
<dbReference type="RefSeq" id="WP_229955607.1">
    <property type="nucleotide sequence ID" value="NZ_BAAAEM010000003.1"/>
</dbReference>
<dbReference type="PANTHER" id="PTHR43798:SF31">
    <property type="entry name" value="AB HYDROLASE SUPERFAMILY PROTEIN YCLE"/>
    <property type="match status" value="1"/>
</dbReference>
<dbReference type="EMBL" id="BAAAEM010000003">
    <property type="protein sequence ID" value="GAA0485876.1"/>
    <property type="molecule type" value="Genomic_DNA"/>
</dbReference>
<evidence type="ECO:0000256" key="1">
    <source>
        <dbReference type="ARBA" id="ARBA00022801"/>
    </source>
</evidence>
<gene>
    <name evidence="3" type="ORF">GCM10009096_30800</name>
</gene>
<name>A0ABP3KRX0_9SPHN</name>
<dbReference type="InterPro" id="IPR050266">
    <property type="entry name" value="AB_hydrolase_sf"/>
</dbReference>
<dbReference type="Gene3D" id="3.40.50.1820">
    <property type="entry name" value="alpha/beta hydrolase"/>
    <property type="match status" value="1"/>
</dbReference>
<evidence type="ECO:0000313" key="4">
    <source>
        <dbReference type="Proteomes" id="UP001500713"/>
    </source>
</evidence>
<evidence type="ECO:0000313" key="3">
    <source>
        <dbReference type="EMBL" id="GAA0485876.1"/>
    </source>
</evidence>
<evidence type="ECO:0000259" key="2">
    <source>
        <dbReference type="Pfam" id="PF00561"/>
    </source>
</evidence>
<dbReference type="InterPro" id="IPR029058">
    <property type="entry name" value="AB_hydrolase_fold"/>
</dbReference>
<proteinExistence type="predicted"/>
<reference evidence="4" key="1">
    <citation type="journal article" date="2019" name="Int. J. Syst. Evol. Microbiol.">
        <title>The Global Catalogue of Microorganisms (GCM) 10K type strain sequencing project: providing services to taxonomists for standard genome sequencing and annotation.</title>
        <authorList>
            <consortium name="The Broad Institute Genomics Platform"/>
            <consortium name="The Broad Institute Genome Sequencing Center for Infectious Disease"/>
            <person name="Wu L."/>
            <person name="Ma J."/>
        </authorList>
    </citation>
    <scope>NUCLEOTIDE SEQUENCE [LARGE SCALE GENOMIC DNA]</scope>
    <source>
        <strain evidence="4">JCM 14162</strain>
    </source>
</reference>
<dbReference type="Pfam" id="PF00561">
    <property type="entry name" value="Abhydrolase_1"/>
    <property type="match status" value="1"/>
</dbReference>
<dbReference type="InterPro" id="IPR000073">
    <property type="entry name" value="AB_hydrolase_1"/>
</dbReference>
<organism evidence="3 4">
    <name type="scientific">Parasphingorhabdus litoris</name>
    <dbReference type="NCBI Taxonomy" id="394733"/>
    <lineage>
        <taxon>Bacteria</taxon>
        <taxon>Pseudomonadati</taxon>
        <taxon>Pseudomonadota</taxon>
        <taxon>Alphaproteobacteria</taxon>
        <taxon>Sphingomonadales</taxon>
        <taxon>Sphingomonadaceae</taxon>
        <taxon>Parasphingorhabdus</taxon>
    </lineage>
</organism>
<comment type="caution">
    <text evidence="3">The sequence shown here is derived from an EMBL/GenBank/DDBJ whole genome shotgun (WGS) entry which is preliminary data.</text>
</comment>
<keyword evidence="4" id="KW-1185">Reference proteome</keyword>
<accession>A0ABP3KRX0</accession>
<keyword evidence="1" id="KW-0378">Hydrolase</keyword>
<feature type="domain" description="AB hydrolase-1" evidence="2">
    <location>
        <begin position="27"/>
        <end position="121"/>
    </location>
</feature>
<dbReference type="SUPFAM" id="SSF53474">
    <property type="entry name" value="alpha/beta-Hydrolases"/>
    <property type="match status" value="1"/>
</dbReference>
<sequence>MITRHFIDVSSGGNKRRVHYRKAGKGPPLLMVHQSPRSSKEYEALMEKWAAHFTCIAPDTAGFGQSDPLPGQPEIAEYADATIDFLDALGIEKCAAYGFHSGGIILVTAVKRHPTRITTLAVGGYAIWSAEEMALFSDRYLPEFHPSDYGEHLTWLWNRILEQSWFFPWFATDDTHRLSVANDDPARVDAIVREMLDAGNAYQAGYGAVLRAPRDIPAVGADVPPCLISAYNGDPLQEHIDRLGDMPSGWAAQKVTTPEEHQAVSLSHLLATETVTIDTSSDASDEGFVEIRTDAFNGLIHWRGDRSADQLSLHAPAYAVIGNPPAGQMAIDLPGHGLSDNWTDEAPVSWVPWQDVINAVADALGTGTTVYPSLPEGEPEKLYPDLSPDRFGNYLTMAWQIVRARHMFAPWYQVDAAHAVTFDAQQLKPEHLASEHLALINASAAKEFHIALQSKQKEN</sequence>
<dbReference type="Proteomes" id="UP001500713">
    <property type="component" value="Unassembled WGS sequence"/>
</dbReference>
<protein>
    <recommendedName>
        <fullName evidence="2">AB hydrolase-1 domain-containing protein</fullName>
    </recommendedName>
</protein>